<proteinExistence type="predicted"/>
<dbReference type="OrthoDB" id="290542at2"/>
<accession>A0A518EUB1</accession>
<dbReference type="EMBL" id="CP036434">
    <property type="protein sequence ID" value="QDV07680.1"/>
    <property type="molecule type" value="Genomic_DNA"/>
</dbReference>
<dbReference type="PANTHER" id="PTHR44103">
    <property type="entry name" value="PROPROTEIN CONVERTASE P"/>
    <property type="match status" value="1"/>
</dbReference>
<dbReference type="InterPro" id="IPR028994">
    <property type="entry name" value="Integrin_alpha_N"/>
</dbReference>
<evidence type="ECO:0000256" key="1">
    <source>
        <dbReference type="ARBA" id="ARBA00022729"/>
    </source>
</evidence>
<dbReference type="InterPro" id="IPR013517">
    <property type="entry name" value="FG-GAP"/>
</dbReference>
<sequence>MLVVSVTLLAALSQSPWGEPDPLDGRVSTVRYLDAADLDGDGREDVVMTAVNPLRLAAARGLGGAEFALPHVHAIARETTRVDSSFQGQVRRILQDLNGDGALDLFVSYGYGLASGPAEFWWCAGDGQGGFGEFEYLATVPTVVLAVDAADLDGDGLPEIVVAGFDGGHLVYLDGTTSGPGTTLNQLIAGAPGGPIVAAEDFDGDGFVDLFVRIEPGGTATPGTQILFGNGALPFTQAASVPLSFQAQSVIVRDLDLDGDLDLVANGGNGAATGTLENLGSRAFGPLRWFTGNILGGAHQLVDLDGDGLLDILSPLSATGYRESRNLGGMNFGVPIQVNSFRTAASVAFDFTGDGIVDVVGHESFEPDDRQLLRVFEGRVPAAGPYGMVERGIVGEAFADTSLQPIEANSDGAADLLVTHREDGRVAWKPALGNGNYGPEQDLVSVGANGPAPVAGDFNGDGRDDVVFYSPTASALRARYGDGAGGFGPEATLLPTFLPPTELLAADLDADGRLDLVWSVMSGTFTSLFYSFGTPQGGQSVLQQVPGSLAASQGVRAADVNGDGLMDLVLTYDRRIAIAELRPFGASFTYLPPFDVVTLSRPFESAAVPGDIDGDGRQDLVYADDAHEQGWSRGLGSLGFAPAATLVPEKVAGPADVRDVDGDGDLDLVTTRLIGSNDRPLLPSWSENLGGAQFTPFFDAVEDPLEVRAQDFTLLDSDGDGDLDLIVQVETPFSSGYRSLYVSLNETIGALGSQVCSPVIPNSSGAIGLLEVEGSTDLALNTLRLRSSQLPAQAFGLFLCSRTSTSHQTVPGSVGTLCLGNPVGRFDLASEIQQSGGSGTFVLNVDVTSIPTPNLGRIAIQPGDTWTFQAWHRDAATGGGTVSNFTQAVRIDF</sequence>
<keyword evidence="3" id="KW-1185">Reference proteome</keyword>
<reference evidence="2 3" key="1">
    <citation type="submission" date="2019-02" db="EMBL/GenBank/DDBJ databases">
        <title>Deep-cultivation of Planctomycetes and their phenomic and genomic characterization uncovers novel biology.</title>
        <authorList>
            <person name="Wiegand S."/>
            <person name="Jogler M."/>
            <person name="Boedeker C."/>
            <person name="Pinto D."/>
            <person name="Vollmers J."/>
            <person name="Rivas-Marin E."/>
            <person name="Kohn T."/>
            <person name="Peeters S.H."/>
            <person name="Heuer A."/>
            <person name="Rast P."/>
            <person name="Oberbeckmann S."/>
            <person name="Bunk B."/>
            <person name="Jeske O."/>
            <person name="Meyerdierks A."/>
            <person name="Storesund J.E."/>
            <person name="Kallscheuer N."/>
            <person name="Luecker S."/>
            <person name="Lage O.M."/>
            <person name="Pohl T."/>
            <person name="Merkel B.J."/>
            <person name="Hornburger P."/>
            <person name="Mueller R.-W."/>
            <person name="Bruemmer F."/>
            <person name="Labrenz M."/>
            <person name="Spormann A.M."/>
            <person name="Op den Camp H."/>
            <person name="Overmann J."/>
            <person name="Amann R."/>
            <person name="Jetten M.S.M."/>
            <person name="Mascher T."/>
            <person name="Medema M.H."/>
            <person name="Devos D.P."/>
            <person name="Kaster A.-K."/>
            <person name="Ovreas L."/>
            <person name="Rohde M."/>
            <person name="Galperin M.Y."/>
            <person name="Jogler C."/>
        </authorList>
    </citation>
    <scope>NUCLEOTIDE SEQUENCE [LARGE SCALE GENOMIC DNA]</scope>
    <source>
        <strain evidence="2 3">Poly30</strain>
    </source>
</reference>
<keyword evidence="1" id="KW-0732">Signal</keyword>
<gene>
    <name evidence="2" type="ORF">Poly30_32090</name>
</gene>
<dbReference type="PANTHER" id="PTHR44103:SF1">
    <property type="entry name" value="PROPROTEIN CONVERTASE P"/>
    <property type="match status" value="1"/>
</dbReference>
<organism evidence="2 3">
    <name type="scientific">Saltatorellus ferox</name>
    <dbReference type="NCBI Taxonomy" id="2528018"/>
    <lineage>
        <taxon>Bacteria</taxon>
        <taxon>Pseudomonadati</taxon>
        <taxon>Planctomycetota</taxon>
        <taxon>Planctomycetia</taxon>
        <taxon>Planctomycetia incertae sedis</taxon>
        <taxon>Saltatorellus</taxon>
    </lineage>
</organism>
<protein>
    <submittedName>
        <fullName evidence="2">FG-GAP repeat protein</fullName>
    </submittedName>
</protein>
<dbReference type="SUPFAM" id="SSF69318">
    <property type="entry name" value="Integrin alpha N-terminal domain"/>
    <property type="match status" value="3"/>
</dbReference>
<dbReference type="Proteomes" id="UP000320390">
    <property type="component" value="Chromosome"/>
</dbReference>
<dbReference type="Gene3D" id="2.130.10.130">
    <property type="entry name" value="Integrin alpha, N-terminal"/>
    <property type="match status" value="2"/>
</dbReference>
<evidence type="ECO:0000313" key="3">
    <source>
        <dbReference type="Proteomes" id="UP000320390"/>
    </source>
</evidence>
<dbReference type="AlphaFoldDB" id="A0A518EUB1"/>
<dbReference type="RefSeq" id="WP_145198987.1">
    <property type="nucleotide sequence ID" value="NZ_CP036434.1"/>
</dbReference>
<dbReference type="Pfam" id="PF13517">
    <property type="entry name" value="FG-GAP_3"/>
    <property type="match status" value="4"/>
</dbReference>
<evidence type="ECO:0000313" key="2">
    <source>
        <dbReference type="EMBL" id="QDV07680.1"/>
    </source>
</evidence>
<name>A0A518EUB1_9BACT</name>